<feature type="compositionally biased region" description="Basic and acidic residues" evidence="1">
    <location>
        <begin position="39"/>
        <end position="70"/>
    </location>
</feature>
<keyword evidence="3" id="KW-1185">Reference proteome</keyword>
<feature type="compositionally biased region" description="Basic and acidic residues" evidence="1">
    <location>
        <begin position="101"/>
        <end position="110"/>
    </location>
</feature>
<organism evidence="2 3">
    <name type="scientific">Pleuronectes platessa</name>
    <name type="common">European plaice</name>
    <dbReference type="NCBI Taxonomy" id="8262"/>
    <lineage>
        <taxon>Eukaryota</taxon>
        <taxon>Metazoa</taxon>
        <taxon>Chordata</taxon>
        <taxon>Craniata</taxon>
        <taxon>Vertebrata</taxon>
        <taxon>Euteleostomi</taxon>
        <taxon>Actinopterygii</taxon>
        <taxon>Neopterygii</taxon>
        <taxon>Teleostei</taxon>
        <taxon>Neoteleostei</taxon>
        <taxon>Acanthomorphata</taxon>
        <taxon>Carangaria</taxon>
        <taxon>Pleuronectiformes</taxon>
        <taxon>Pleuronectoidei</taxon>
        <taxon>Pleuronectidae</taxon>
        <taxon>Pleuronectes</taxon>
    </lineage>
</organism>
<evidence type="ECO:0000313" key="2">
    <source>
        <dbReference type="EMBL" id="CAB1436640.1"/>
    </source>
</evidence>
<proteinExistence type="predicted"/>
<comment type="caution">
    <text evidence="2">The sequence shown here is derived from an EMBL/GenBank/DDBJ whole genome shotgun (WGS) entry which is preliminary data.</text>
</comment>
<accession>A0A9N7YT88</accession>
<dbReference type="AlphaFoldDB" id="A0A9N7YT88"/>
<evidence type="ECO:0000313" key="3">
    <source>
        <dbReference type="Proteomes" id="UP001153269"/>
    </source>
</evidence>
<evidence type="ECO:0000256" key="1">
    <source>
        <dbReference type="SAM" id="MobiDB-lite"/>
    </source>
</evidence>
<feature type="compositionally biased region" description="Basic residues" evidence="1">
    <location>
        <begin position="91"/>
        <end position="100"/>
    </location>
</feature>
<feature type="region of interest" description="Disordered" evidence="1">
    <location>
        <begin position="91"/>
        <end position="120"/>
    </location>
</feature>
<reference evidence="2" key="1">
    <citation type="submission" date="2020-03" db="EMBL/GenBank/DDBJ databases">
        <authorList>
            <person name="Weist P."/>
        </authorList>
    </citation>
    <scope>NUCLEOTIDE SEQUENCE</scope>
</reference>
<dbReference type="Proteomes" id="UP001153269">
    <property type="component" value="Unassembled WGS sequence"/>
</dbReference>
<protein>
    <submittedName>
        <fullName evidence="2">Uncharacterized protein</fullName>
    </submittedName>
</protein>
<dbReference type="EMBL" id="CADEAL010001914">
    <property type="protein sequence ID" value="CAB1436640.1"/>
    <property type="molecule type" value="Genomic_DNA"/>
</dbReference>
<name>A0A9N7YT88_PLEPL</name>
<gene>
    <name evidence="2" type="ORF">PLEPLA_LOCUS24673</name>
</gene>
<sequence>MCAACGLHRGPQEDALRENALAAGMERPEKHVIASAGQREGKEETEKGRRRKVGGDEKIKEGRGEERNPRMRDQVYLVNFEVGDRYIDRRRRGKRRKRRRVKEEPHESRRASSITGVPLTGMGTPAWNKWTVIAHNLSSELNHSALREPSVKHSSHTNLITFSLTLPPHGDVTFHLQLRGGGEEARRRGDDASRVINLVYICMRDIGHSVAGLQSGAGSCLRNSSVFYRRTF</sequence>
<feature type="region of interest" description="Disordered" evidence="1">
    <location>
        <begin position="23"/>
        <end position="70"/>
    </location>
</feature>